<proteinExistence type="inferred from homology"/>
<evidence type="ECO:0000256" key="6">
    <source>
        <dbReference type="PIRNR" id="PIRNR002854"/>
    </source>
</evidence>
<dbReference type="PROSITE" id="PS51257">
    <property type="entry name" value="PROKAR_LIPOPROTEIN"/>
    <property type="match status" value="1"/>
</dbReference>
<keyword evidence="4" id="KW-0564">Palmitate</keyword>
<protein>
    <recommendedName>
        <fullName evidence="6">Lipoprotein</fullName>
    </recommendedName>
</protein>
<evidence type="ECO:0000256" key="7">
    <source>
        <dbReference type="PIRSR" id="PIRSR002854-1"/>
    </source>
</evidence>
<comment type="caution">
    <text evidence="9">The sequence shown here is derived from an EMBL/GenBank/DDBJ whole genome shotgun (WGS) entry which is preliminary data.</text>
</comment>
<name>A0A511ATG4_9LACT</name>
<reference evidence="9 10" key="1">
    <citation type="submission" date="2019-07" db="EMBL/GenBank/DDBJ databases">
        <title>Whole genome shotgun sequence of Alkalibacterium kapii NBRC 103247.</title>
        <authorList>
            <person name="Hosoyama A."/>
            <person name="Uohara A."/>
            <person name="Ohji S."/>
            <person name="Ichikawa N."/>
        </authorList>
    </citation>
    <scope>NUCLEOTIDE SEQUENCE [LARGE SCALE GENOMIC DNA]</scope>
    <source>
        <strain evidence="9 10">NBRC 103247</strain>
    </source>
</reference>
<feature type="lipid moiety-binding region" description="S-diacylglycerol cysteine" evidence="7">
    <location>
        <position position="19"/>
    </location>
</feature>
<feature type="chain" id="PRO_5038699122" description="Lipoprotein" evidence="8">
    <location>
        <begin position="18"/>
        <end position="272"/>
    </location>
</feature>
<organism evidence="9 10">
    <name type="scientific">Alkalibacterium kapii</name>
    <dbReference type="NCBI Taxonomy" id="426704"/>
    <lineage>
        <taxon>Bacteria</taxon>
        <taxon>Bacillati</taxon>
        <taxon>Bacillota</taxon>
        <taxon>Bacilli</taxon>
        <taxon>Lactobacillales</taxon>
        <taxon>Carnobacteriaceae</taxon>
        <taxon>Alkalibacterium</taxon>
    </lineage>
</organism>
<dbReference type="Pfam" id="PF03180">
    <property type="entry name" value="Lipoprotein_9"/>
    <property type="match status" value="1"/>
</dbReference>
<evidence type="ECO:0000256" key="3">
    <source>
        <dbReference type="ARBA" id="ARBA00023136"/>
    </source>
</evidence>
<dbReference type="EMBL" id="BJUY01000010">
    <property type="protein sequence ID" value="GEK91406.1"/>
    <property type="molecule type" value="Genomic_DNA"/>
</dbReference>
<dbReference type="InterPro" id="IPR004872">
    <property type="entry name" value="Lipoprotein_NlpA"/>
</dbReference>
<dbReference type="Proteomes" id="UP000321662">
    <property type="component" value="Unassembled WGS sequence"/>
</dbReference>
<evidence type="ECO:0000256" key="8">
    <source>
        <dbReference type="SAM" id="SignalP"/>
    </source>
</evidence>
<keyword evidence="10" id="KW-1185">Reference proteome</keyword>
<keyword evidence="3" id="KW-0472">Membrane</keyword>
<dbReference type="OrthoDB" id="9812878at2"/>
<dbReference type="PANTHER" id="PTHR30429:SF0">
    <property type="entry name" value="METHIONINE-BINDING LIPOPROTEIN METQ"/>
    <property type="match status" value="1"/>
</dbReference>
<dbReference type="Gene3D" id="3.40.190.10">
    <property type="entry name" value="Periplasmic binding protein-like II"/>
    <property type="match status" value="2"/>
</dbReference>
<keyword evidence="2 8" id="KW-0732">Signal</keyword>
<gene>
    <name evidence="9" type="ORF">AKA01nite_10280</name>
</gene>
<evidence type="ECO:0000256" key="1">
    <source>
        <dbReference type="ARBA" id="ARBA00004635"/>
    </source>
</evidence>
<dbReference type="RefSeq" id="WP_146924234.1">
    <property type="nucleotide sequence ID" value="NZ_BJUY01000010.1"/>
</dbReference>
<dbReference type="GO" id="GO:0016020">
    <property type="term" value="C:membrane"/>
    <property type="evidence" value="ECO:0007669"/>
    <property type="project" value="UniProtKB-SubCell"/>
</dbReference>
<comment type="similarity">
    <text evidence="6">Belongs to the nlpA lipoprotein family.</text>
</comment>
<evidence type="ECO:0000256" key="4">
    <source>
        <dbReference type="ARBA" id="ARBA00023139"/>
    </source>
</evidence>
<keyword evidence="5 6" id="KW-0449">Lipoprotein</keyword>
<dbReference type="PIRSF" id="PIRSF002854">
    <property type="entry name" value="MetQ"/>
    <property type="match status" value="1"/>
</dbReference>
<accession>A0A511ATG4</accession>
<feature type="signal peptide" evidence="8">
    <location>
        <begin position="1"/>
        <end position="17"/>
    </location>
</feature>
<evidence type="ECO:0000256" key="5">
    <source>
        <dbReference type="ARBA" id="ARBA00023288"/>
    </source>
</evidence>
<dbReference type="AlphaFoldDB" id="A0A511ATG4"/>
<dbReference type="PANTHER" id="PTHR30429">
    <property type="entry name" value="D-METHIONINE-BINDING LIPOPROTEIN METQ"/>
    <property type="match status" value="1"/>
</dbReference>
<dbReference type="SUPFAM" id="SSF53850">
    <property type="entry name" value="Periplasmic binding protein-like II"/>
    <property type="match status" value="1"/>
</dbReference>
<evidence type="ECO:0000313" key="9">
    <source>
        <dbReference type="EMBL" id="GEK91406.1"/>
    </source>
</evidence>
<comment type="subcellular location">
    <subcellularLocation>
        <location evidence="1">Membrane</location>
        <topology evidence="1">Lipid-anchor</topology>
    </subcellularLocation>
</comment>
<evidence type="ECO:0000313" key="10">
    <source>
        <dbReference type="Proteomes" id="UP000321662"/>
    </source>
</evidence>
<sequence>MKKIKGLFMLGSTLLLAACGNGADESQDSQTLTIGASNVPHAEILEFVKPLLEEEGINLEIETYNDYVIPNMALADGDLDANYFQHIPYFETQVAENDYAFTNAGGIHLEPLGAYSKRHSDLSELEEGATIFASNSVSDHGRVLSILSEAELIKVDETVDLKDAGFDDIVENELNLQFEYEYDPALLPTLFSEDEGDVFFINSNFAVDNGLNPVEDSIALESSSSPYANIVAVRSEDKENEKIKKLIELLHSEETQNFIMEKWDGAVIPVDG</sequence>
<evidence type="ECO:0000256" key="2">
    <source>
        <dbReference type="ARBA" id="ARBA00022729"/>
    </source>
</evidence>